<feature type="domain" description="Nephrocystin 3-like N-terminal" evidence="2">
    <location>
        <begin position="270"/>
        <end position="455"/>
    </location>
</feature>
<gene>
    <name evidence="4" type="ORF">KAF25_004302</name>
</gene>
<reference evidence="4" key="1">
    <citation type="submission" date="2021-04" db="EMBL/GenBank/DDBJ databases">
        <title>Draft genome of Fusarium avenaceum strain F156N33, isolated from an atmospheric sample in Virginia.</title>
        <authorList>
            <person name="Yang S."/>
            <person name="Vinatzer B.A."/>
            <person name="Coleman J."/>
        </authorList>
    </citation>
    <scope>NUCLEOTIDE SEQUENCE</scope>
    <source>
        <strain evidence="4">F156N33</strain>
    </source>
</reference>
<comment type="caution">
    <text evidence="4">The sequence shown here is derived from an EMBL/GenBank/DDBJ whole genome shotgun (WGS) entry which is preliminary data.</text>
</comment>
<feature type="domain" description="DUF7791" evidence="3">
    <location>
        <begin position="564"/>
        <end position="709"/>
    </location>
</feature>
<sequence length="987" mass="112610">MAELAALGAAASVLQVIDFGTRFVATAWKISQSEKLHHKSGPRLDDFVISLEQLEESSANLRDAQRELQTIYTHPGAVDASIRSLAQKSESISKEMLDSLDRIKKDDKGRKRDVLRKTWLILWKEDKLKSLESRLNEAKTDLTFYLSINLRSIARKTLEAQEHMLLEMREMRVDLKQLGASGFNTVRMGVGSLALEYLTSGLHHHEIKSEFLRVLIAIIQNTEAYRAPQDISSIQLSQPRRQHLETIFISRIRYDTIQERELTIKDAYQGTFRWIFDDDDITGFKKWLASTGKLYWITGKPGSGKSTLMRYLMQPTSLPSRQSRCEEHLRQWAGNGENLTIISFHFWAIGSQMQKTKEGLFRTLLVQLFQAHPEVIPSVAPSRWESLSVFNEDPQHLTETELGDMFRQAITHISTQAKLALFIDGLDEFDGDCNALVSLIEECTSCSIKICVSSRPWTEFENAFGEYPQLRMEDLTYNDMTRYVMAKFGANPRFRTFQERHPEVAIDISRSVTEKANGVFLWVNIVVSSLLAGIVSGDRIEDLESRLDLLPPEIQDLYEKIIESINPIYREHAAQLFKLKSAFTETPYLQLLWYADEVKFLERAIDEVSGTVTVKEMQGRLEDMRLRIISRCKGLLEVHKHAPPRLCRSKDNMSTDGVAAYTGGTVMYLHRTFSDFLDRHDVQEKLDGFIVKTYDPNLRISAAYVALTKLWLQSMAVNTYNDRCSVQLRIEQSLRHAADAKESSASETVQLLDHLRDKCVKSCIPSHQLFGHYHANLKQAFLCKATVLGAGQYIKARANESGPMTPARETNQGRSRRWSLSRISWTIKHHSRWITTSLLSLVHLTGHNSPSVIRILLEGGAKPNETARMYDPQEYTAWEKLLANAIFLSEKSLDDNEQDNLTQCVQLMIDEGAKISIGTVERAMKISGQHWRPQYMSWLPFVAAANQVTVVNIRSGSHRDTAVEGIYKLLKDMRRDLGAKFDLKSYC</sequence>
<keyword evidence="5" id="KW-1185">Reference proteome</keyword>
<dbReference type="InterPro" id="IPR056693">
    <property type="entry name" value="DUF7791"/>
</dbReference>
<dbReference type="EMBL" id="JAGPUO010000006">
    <property type="protein sequence ID" value="KAG5662063.1"/>
    <property type="molecule type" value="Genomic_DNA"/>
</dbReference>
<organism evidence="4 5">
    <name type="scientific">Fusarium avenaceum</name>
    <dbReference type="NCBI Taxonomy" id="40199"/>
    <lineage>
        <taxon>Eukaryota</taxon>
        <taxon>Fungi</taxon>
        <taxon>Dikarya</taxon>
        <taxon>Ascomycota</taxon>
        <taxon>Pezizomycotina</taxon>
        <taxon>Sordariomycetes</taxon>
        <taxon>Hypocreomycetidae</taxon>
        <taxon>Hypocreales</taxon>
        <taxon>Nectriaceae</taxon>
        <taxon>Fusarium</taxon>
        <taxon>Fusarium tricinctum species complex</taxon>
    </lineage>
</organism>
<dbReference type="InterPro" id="IPR056884">
    <property type="entry name" value="NPHP3-like_N"/>
</dbReference>
<dbReference type="InterPro" id="IPR027417">
    <property type="entry name" value="P-loop_NTPase"/>
</dbReference>
<evidence type="ECO:0000259" key="2">
    <source>
        <dbReference type="Pfam" id="PF24883"/>
    </source>
</evidence>
<evidence type="ECO:0008006" key="6">
    <source>
        <dbReference type="Google" id="ProtNLM"/>
    </source>
</evidence>
<dbReference type="Gene3D" id="3.40.50.300">
    <property type="entry name" value="P-loop containing nucleotide triphosphate hydrolases"/>
    <property type="match status" value="1"/>
</dbReference>
<evidence type="ECO:0000259" key="3">
    <source>
        <dbReference type="Pfam" id="PF25053"/>
    </source>
</evidence>
<dbReference type="PANTHER" id="PTHR10039">
    <property type="entry name" value="AMELOGENIN"/>
    <property type="match status" value="1"/>
</dbReference>
<name>A0A9P7H5B6_9HYPO</name>
<dbReference type="Proteomes" id="UP000782241">
    <property type="component" value="Unassembled WGS sequence"/>
</dbReference>
<protein>
    <recommendedName>
        <fullName evidence="6">NACHT domain-containing protein</fullName>
    </recommendedName>
</protein>
<proteinExistence type="predicted"/>
<dbReference type="AlphaFoldDB" id="A0A9P7H5B6"/>
<accession>A0A9P7H5B6</accession>
<evidence type="ECO:0000256" key="1">
    <source>
        <dbReference type="ARBA" id="ARBA00022737"/>
    </source>
</evidence>
<evidence type="ECO:0000313" key="4">
    <source>
        <dbReference type="EMBL" id="KAG5662063.1"/>
    </source>
</evidence>
<dbReference type="Pfam" id="PF25053">
    <property type="entry name" value="DUF7791"/>
    <property type="match status" value="1"/>
</dbReference>
<evidence type="ECO:0000313" key="5">
    <source>
        <dbReference type="Proteomes" id="UP000782241"/>
    </source>
</evidence>
<keyword evidence="1" id="KW-0677">Repeat</keyword>
<dbReference type="PANTHER" id="PTHR10039:SF5">
    <property type="entry name" value="NACHT DOMAIN-CONTAINING PROTEIN"/>
    <property type="match status" value="1"/>
</dbReference>
<dbReference type="SUPFAM" id="SSF52540">
    <property type="entry name" value="P-loop containing nucleoside triphosphate hydrolases"/>
    <property type="match status" value="1"/>
</dbReference>
<dbReference type="Pfam" id="PF24883">
    <property type="entry name" value="NPHP3_N"/>
    <property type="match status" value="1"/>
</dbReference>